<dbReference type="AlphaFoldDB" id="A0A968GAN0"/>
<dbReference type="Gene3D" id="2.30.30.90">
    <property type="match status" value="1"/>
</dbReference>
<dbReference type="GO" id="GO:0046914">
    <property type="term" value="F:transition metal ion binding"/>
    <property type="evidence" value="ECO:0007669"/>
    <property type="project" value="InterPro"/>
</dbReference>
<dbReference type="PANTHER" id="PTHR42954:SF2">
    <property type="entry name" value="FE(2+) TRANSPORT PROTEIN A"/>
    <property type="match status" value="1"/>
</dbReference>
<reference evidence="3 4" key="1">
    <citation type="submission" date="2020-03" db="EMBL/GenBank/DDBJ databases">
        <title>Spirochaetal bacteria isolated from arthropods constitute a novel genus Entomospira genus novum within the order Spirochaetales.</title>
        <authorList>
            <person name="Grana-Miraglia L."/>
            <person name="Sikutova S."/>
            <person name="Fingerle V."/>
            <person name="Sing A."/>
            <person name="Castillo-Ramirez S."/>
            <person name="Margos G."/>
            <person name="Rudolf I."/>
        </authorList>
    </citation>
    <scope>NUCLEOTIDE SEQUENCE [LARGE SCALE GENOMIC DNA]</scope>
    <source>
        <strain evidence="3 4">BR193</strain>
    </source>
</reference>
<evidence type="ECO:0000256" key="1">
    <source>
        <dbReference type="ARBA" id="ARBA00023004"/>
    </source>
</evidence>
<dbReference type="EMBL" id="JAATLJ010000001">
    <property type="protein sequence ID" value="NIZ41136.1"/>
    <property type="molecule type" value="Genomic_DNA"/>
</dbReference>
<keyword evidence="1" id="KW-0408">Iron</keyword>
<protein>
    <submittedName>
        <fullName evidence="3">Ferrous iron transport protein A</fullName>
    </submittedName>
</protein>
<evidence type="ECO:0000313" key="3">
    <source>
        <dbReference type="EMBL" id="NIZ41136.1"/>
    </source>
</evidence>
<gene>
    <name evidence="3" type="ORF">HCT14_06430</name>
</gene>
<feature type="domain" description="Ferrous iron transporter FeoA-like" evidence="2">
    <location>
        <begin position="6"/>
        <end position="79"/>
    </location>
</feature>
<name>A0A968GAN0_9SPIO</name>
<comment type="caution">
    <text evidence="3">The sequence shown here is derived from an EMBL/GenBank/DDBJ whole genome shotgun (WGS) entry which is preliminary data.</text>
</comment>
<dbReference type="SUPFAM" id="SSF50037">
    <property type="entry name" value="C-terminal domain of transcriptional repressors"/>
    <property type="match status" value="1"/>
</dbReference>
<sequence>MNGHPIKLKDLHIEEQARIVGYENNDEVALHRLLTLGLTKDATVVLKQIAPLGDPVKVGVRGFDLSLRKEEADSLILMKI</sequence>
<dbReference type="InterPro" id="IPR007167">
    <property type="entry name" value="Fe-transptr_FeoA-like"/>
</dbReference>
<dbReference type="InterPro" id="IPR052713">
    <property type="entry name" value="FeoA"/>
</dbReference>
<dbReference type="Pfam" id="PF04023">
    <property type="entry name" value="FeoA"/>
    <property type="match status" value="1"/>
</dbReference>
<organism evidence="3 4">
    <name type="scientific">Entomospira entomophila</name>
    <dbReference type="NCBI Taxonomy" id="2719988"/>
    <lineage>
        <taxon>Bacteria</taxon>
        <taxon>Pseudomonadati</taxon>
        <taxon>Spirochaetota</taxon>
        <taxon>Spirochaetia</taxon>
        <taxon>Spirochaetales</taxon>
        <taxon>Spirochaetaceae</taxon>
        <taxon>Entomospira</taxon>
    </lineage>
</organism>
<dbReference type="Proteomes" id="UP000711995">
    <property type="component" value="Unassembled WGS sequence"/>
</dbReference>
<dbReference type="RefSeq" id="WP_167700709.1">
    <property type="nucleotide sequence ID" value="NZ_CP118174.1"/>
</dbReference>
<proteinExistence type="predicted"/>
<dbReference type="SMART" id="SM00899">
    <property type="entry name" value="FeoA"/>
    <property type="match status" value="1"/>
</dbReference>
<dbReference type="InterPro" id="IPR038157">
    <property type="entry name" value="FeoA_core_dom"/>
</dbReference>
<dbReference type="InterPro" id="IPR008988">
    <property type="entry name" value="Transcriptional_repressor_C"/>
</dbReference>
<evidence type="ECO:0000259" key="2">
    <source>
        <dbReference type="SMART" id="SM00899"/>
    </source>
</evidence>
<evidence type="ECO:0000313" key="4">
    <source>
        <dbReference type="Proteomes" id="UP000711995"/>
    </source>
</evidence>
<dbReference type="PANTHER" id="PTHR42954">
    <property type="entry name" value="FE(2+) TRANSPORT PROTEIN A"/>
    <property type="match status" value="1"/>
</dbReference>
<keyword evidence="4" id="KW-1185">Reference proteome</keyword>
<accession>A0A968GAN0</accession>